<dbReference type="EMBL" id="AHKC01017191">
    <property type="protein sequence ID" value="EKF27904.1"/>
    <property type="molecule type" value="Genomic_DNA"/>
</dbReference>
<proteinExistence type="predicted"/>
<comment type="caution">
    <text evidence="1">The sequence shown here is derived from an EMBL/GenBank/DDBJ whole genome shotgun (WGS) entry which is preliminary data.</text>
</comment>
<gene>
    <name evidence="1" type="ORF">MOQ_008362</name>
</gene>
<reference evidence="1 2" key="1">
    <citation type="journal article" date="2012" name="BMC Genomics">
        <title>Comparative genomic analysis of human infective Trypanosoma cruzi lineages with the bat-restricted subspecies T. cruzi marinkellei.</title>
        <authorList>
            <person name="Franzen O."/>
            <person name="Talavera-Lopez C."/>
            <person name="Ochaya S."/>
            <person name="Butler C.E."/>
            <person name="Messenger L.A."/>
            <person name="Lewis M.D."/>
            <person name="Llewellyn M.S."/>
            <person name="Marinkelle C.J."/>
            <person name="Tyler K.M."/>
            <person name="Miles M.A."/>
            <person name="Andersson B."/>
        </authorList>
    </citation>
    <scope>NUCLEOTIDE SEQUENCE [LARGE SCALE GENOMIC DNA]</scope>
    <source>
        <strain evidence="1 2">B7</strain>
    </source>
</reference>
<organism evidence="1 2">
    <name type="scientific">Trypanosoma cruzi marinkellei</name>
    <dbReference type="NCBI Taxonomy" id="85056"/>
    <lineage>
        <taxon>Eukaryota</taxon>
        <taxon>Discoba</taxon>
        <taxon>Euglenozoa</taxon>
        <taxon>Kinetoplastea</taxon>
        <taxon>Metakinetoplastina</taxon>
        <taxon>Trypanosomatida</taxon>
        <taxon>Trypanosomatidae</taxon>
        <taxon>Trypanosoma</taxon>
        <taxon>Schizotrypanum</taxon>
    </lineage>
</organism>
<accession>K2MQH9</accession>
<evidence type="ECO:0000313" key="1">
    <source>
        <dbReference type="EMBL" id="EKF27904.1"/>
    </source>
</evidence>
<keyword evidence="2" id="KW-1185">Reference proteome</keyword>
<dbReference type="Proteomes" id="UP000007350">
    <property type="component" value="Unassembled WGS sequence"/>
</dbReference>
<name>K2MQH9_TRYCR</name>
<evidence type="ECO:0000313" key="2">
    <source>
        <dbReference type="Proteomes" id="UP000007350"/>
    </source>
</evidence>
<sequence length="15" mass="1528">MPAPLSSVPTKSALE</sequence>
<feature type="non-terminal residue" evidence="1">
    <location>
        <position position="15"/>
    </location>
</feature>
<protein>
    <submittedName>
        <fullName evidence="1">Mucin-associated surface protein (MASP), putative</fullName>
    </submittedName>
</protein>